<dbReference type="AlphaFoldDB" id="A0A127ZH32"/>
<feature type="compositionally biased region" description="Polar residues" evidence="1">
    <location>
        <begin position="136"/>
        <end position="150"/>
    </location>
</feature>
<feature type="region of interest" description="Disordered" evidence="1">
    <location>
        <begin position="263"/>
        <end position="293"/>
    </location>
</feature>
<dbReference type="EMBL" id="LK056684">
    <property type="protein sequence ID" value="CDU25272.1"/>
    <property type="molecule type" value="Genomic_DNA"/>
</dbReference>
<feature type="compositionally biased region" description="Polar residues" evidence="1">
    <location>
        <begin position="51"/>
        <end position="68"/>
    </location>
</feature>
<accession>A0A127ZH32</accession>
<feature type="compositionally biased region" description="Basic and acidic residues" evidence="1">
    <location>
        <begin position="124"/>
        <end position="135"/>
    </location>
</feature>
<name>A0A127ZH32_9BASI</name>
<evidence type="ECO:0000256" key="2">
    <source>
        <dbReference type="SAM" id="SignalP"/>
    </source>
</evidence>
<keyword evidence="2" id="KW-0732">Signal</keyword>
<dbReference type="OrthoDB" id="2556307at2759"/>
<reference evidence="3" key="1">
    <citation type="submission" date="2014-06" db="EMBL/GenBank/DDBJ databases">
        <authorList>
            <person name="Ju J."/>
            <person name="Zhang J."/>
        </authorList>
    </citation>
    <scope>NUCLEOTIDE SEQUENCE</scope>
    <source>
        <strain evidence="3">SscI8</strain>
    </source>
</reference>
<protein>
    <submittedName>
        <fullName evidence="3">Uncharacterized protein</fullName>
    </submittedName>
</protein>
<evidence type="ECO:0000256" key="1">
    <source>
        <dbReference type="SAM" id="MobiDB-lite"/>
    </source>
</evidence>
<sequence>MFARSKAVSLLLRAAIVVVLVSSVFAGKTPTLPTVHEDQPLPDRLSRPFQQQAGTRRGLQSVQLTGTVDSGLYPPRRPRTSFAGLRIASPQTVPLTGLLRGQQGNLVPIRLNFQLQLFPEPHGELASRVQPDSRDSTASTRNLRAPPSSNEEMERLLQTHSKMVSATFKAEAKPDPSRLTEKYHAVQLQGQGLDAKTLSKMQGKGLPFYVQGANNKVWFFDTKDSKKYTYTDEMESSDARFIREFFAQPSQDAVESWQAAARHGGSDAAGEAERLAGQTAVRQSSTSTGNSLVQKLAKGTRSFFGKALRP</sequence>
<gene>
    <name evidence="3" type="ORF">SPSC_05106</name>
</gene>
<evidence type="ECO:0000313" key="3">
    <source>
        <dbReference type="EMBL" id="CDU25272.1"/>
    </source>
</evidence>
<proteinExistence type="predicted"/>
<feature type="region of interest" description="Disordered" evidence="1">
    <location>
        <begin position="51"/>
        <end position="76"/>
    </location>
</feature>
<feature type="region of interest" description="Disordered" evidence="1">
    <location>
        <begin position="124"/>
        <end position="151"/>
    </location>
</feature>
<feature type="chain" id="PRO_5007281308" evidence="2">
    <location>
        <begin position="27"/>
        <end position="310"/>
    </location>
</feature>
<feature type="signal peptide" evidence="2">
    <location>
        <begin position="1"/>
        <end position="26"/>
    </location>
</feature>
<feature type="compositionally biased region" description="Polar residues" evidence="1">
    <location>
        <begin position="280"/>
        <end position="293"/>
    </location>
</feature>
<organism evidence="3">
    <name type="scientific">Sporisorium scitamineum</name>
    <dbReference type="NCBI Taxonomy" id="49012"/>
    <lineage>
        <taxon>Eukaryota</taxon>
        <taxon>Fungi</taxon>
        <taxon>Dikarya</taxon>
        <taxon>Basidiomycota</taxon>
        <taxon>Ustilaginomycotina</taxon>
        <taxon>Ustilaginomycetes</taxon>
        <taxon>Ustilaginales</taxon>
        <taxon>Ustilaginaceae</taxon>
        <taxon>Sporisorium</taxon>
    </lineage>
</organism>